<dbReference type="Pfam" id="PF00535">
    <property type="entry name" value="Glycos_transf_2"/>
    <property type="match status" value="1"/>
</dbReference>
<dbReference type="SUPFAM" id="SSF53448">
    <property type="entry name" value="Nucleotide-diphospho-sugar transferases"/>
    <property type="match status" value="1"/>
</dbReference>
<comment type="subcellular location">
    <subcellularLocation>
        <location evidence="1">Cell membrane</location>
    </subcellularLocation>
</comment>
<evidence type="ECO:0000259" key="6">
    <source>
        <dbReference type="Pfam" id="PF00535"/>
    </source>
</evidence>
<dbReference type="GO" id="GO:0005886">
    <property type="term" value="C:plasma membrane"/>
    <property type="evidence" value="ECO:0007669"/>
    <property type="project" value="UniProtKB-SubCell"/>
</dbReference>
<dbReference type="PATRIC" id="fig|1123069.3.peg.3274"/>
<feature type="domain" description="Glycosyltransferase 2-like" evidence="6">
    <location>
        <begin position="10"/>
        <end position="171"/>
    </location>
</feature>
<dbReference type="HOGENOM" id="CLU_084695_0_0_5"/>
<proteinExistence type="predicted"/>
<evidence type="ECO:0000256" key="1">
    <source>
        <dbReference type="ARBA" id="ARBA00004236"/>
    </source>
</evidence>
<keyword evidence="2" id="KW-1003">Cell membrane</keyword>
<comment type="caution">
    <text evidence="7">The sequence shown here is derived from an EMBL/GenBank/DDBJ whole genome shotgun (WGS) entry which is preliminary data.</text>
</comment>
<name>S9QRW0_9RHOB</name>
<dbReference type="RefSeq" id="WP_021099358.1">
    <property type="nucleotide sequence ID" value="NZ_KE557327.1"/>
</dbReference>
<dbReference type="AlphaFoldDB" id="S9QRW0"/>
<evidence type="ECO:0000256" key="2">
    <source>
        <dbReference type="ARBA" id="ARBA00022475"/>
    </source>
</evidence>
<sequence>MTSSVTPCLSVIVPAANEARLLPGCLAALAASDPIPGGAEVVVVANGSTDGTAQAAEAMRGPLAAAGWDLTVLDLPQAGKTAALQAGDEAARGAMRAYLDADVTVSPRLMGGIVRVLDRAEAAYASGRPVIVGRGLAARLYARAWAQVPFFARMAQGAVPGCGLFAVNAAGRARWGAWPRLIADDAFVRLLFAPQERHLVPEPYDWPIAEGLGALIRVRRRQDRGVAELAERYPHLPAREDTPRPGPAALLRLMAADPLAFAVYAGVALAVRMRPHDGAWSRSR</sequence>
<keyword evidence="5" id="KW-0472">Membrane</keyword>
<protein>
    <submittedName>
        <fullName evidence="7">Glycosyltransferase involved in cell wall biogenesis</fullName>
    </submittedName>
</protein>
<keyword evidence="3" id="KW-0328">Glycosyltransferase</keyword>
<dbReference type="EMBL" id="AOLV01000042">
    <property type="protein sequence ID" value="EPX82377.1"/>
    <property type="molecule type" value="Genomic_DNA"/>
</dbReference>
<dbReference type="PANTHER" id="PTHR43646">
    <property type="entry name" value="GLYCOSYLTRANSFERASE"/>
    <property type="match status" value="1"/>
</dbReference>
<dbReference type="PANTHER" id="PTHR43646:SF2">
    <property type="entry name" value="GLYCOSYLTRANSFERASE 2-LIKE DOMAIN-CONTAINING PROTEIN"/>
    <property type="match status" value="1"/>
</dbReference>
<accession>S9QRW0</accession>
<evidence type="ECO:0000313" key="8">
    <source>
        <dbReference type="Proteomes" id="UP000015346"/>
    </source>
</evidence>
<evidence type="ECO:0000313" key="7">
    <source>
        <dbReference type="EMBL" id="EPX82377.1"/>
    </source>
</evidence>
<evidence type="ECO:0000256" key="3">
    <source>
        <dbReference type="ARBA" id="ARBA00022676"/>
    </source>
</evidence>
<organism evidence="7 8">
    <name type="scientific">Rubellimicrobium thermophilum DSM 16684</name>
    <dbReference type="NCBI Taxonomy" id="1123069"/>
    <lineage>
        <taxon>Bacteria</taxon>
        <taxon>Pseudomonadati</taxon>
        <taxon>Pseudomonadota</taxon>
        <taxon>Alphaproteobacteria</taxon>
        <taxon>Rhodobacterales</taxon>
        <taxon>Roseobacteraceae</taxon>
        <taxon>Rubellimicrobium</taxon>
    </lineage>
</organism>
<dbReference type="Gene3D" id="3.90.550.10">
    <property type="entry name" value="Spore Coat Polysaccharide Biosynthesis Protein SpsA, Chain A"/>
    <property type="match status" value="1"/>
</dbReference>
<keyword evidence="4 7" id="KW-0808">Transferase</keyword>
<gene>
    <name evidence="7" type="ORF">ruthe_03306</name>
</gene>
<keyword evidence="8" id="KW-1185">Reference proteome</keyword>
<dbReference type="Proteomes" id="UP000015346">
    <property type="component" value="Unassembled WGS sequence"/>
</dbReference>
<dbReference type="GO" id="GO:0016757">
    <property type="term" value="F:glycosyltransferase activity"/>
    <property type="evidence" value="ECO:0007669"/>
    <property type="project" value="UniProtKB-KW"/>
</dbReference>
<evidence type="ECO:0000256" key="5">
    <source>
        <dbReference type="ARBA" id="ARBA00023136"/>
    </source>
</evidence>
<dbReference type="InterPro" id="IPR001173">
    <property type="entry name" value="Glyco_trans_2-like"/>
</dbReference>
<evidence type="ECO:0000256" key="4">
    <source>
        <dbReference type="ARBA" id="ARBA00022679"/>
    </source>
</evidence>
<dbReference type="STRING" id="1123069.ruthe_03306"/>
<dbReference type="CDD" id="cd00761">
    <property type="entry name" value="Glyco_tranf_GTA_type"/>
    <property type="match status" value="1"/>
</dbReference>
<dbReference type="InterPro" id="IPR029044">
    <property type="entry name" value="Nucleotide-diphossugar_trans"/>
</dbReference>
<reference evidence="7 8" key="1">
    <citation type="journal article" date="2013" name="Stand. Genomic Sci.">
        <title>Genome sequence of the reddish-pigmented Rubellimicrobium thermophilum type strain (DSM 16684(T)), a member of the Roseobacter clade.</title>
        <authorList>
            <person name="Fiebig A."/>
            <person name="Riedel T."/>
            <person name="Gronow S."/>
            <person name="Petersen J."/>
            <person name="Klenk H.P."/>
            <person name="Goker M."/>
        </authorList>
    </citation>
    <scope>NUCLEOTIDE SEQUENCE [LARGE SCALE GENOMIC DNA]</scope>
    <source>
        <strain evidence="7 8">DSM 16684</strain>
    </source>
</reference>